<dbReference type="EMBL" id="BAABCJ010000002">
    <property type="protein sequence ID" value="GAA3704272.1"/>
    <property type="molecule type" value="Genomic_DNA"/>
</dbReference>
<gene>
    <name evidence="1" type="ORF">GCM10022377_17440</name>
</gene>
<evidence type="ECO:0000313" key="2">
    <source>
        <dbReference type="Proteomes" id="UP001501536"/>
    </source>
</evidence>
<accession>A0ABP7DH54</accession>
<organism evidence="1 2">
    <name type="scientific">Zhihengliuella alba</name>
    <dbReference type="NCBI Taxonomy" id="547018"/>
    <lineage>
        <taxon>Bacteria</taxon>
        <taxon>Bacillati</taxon>
        <taxon>Actinomycetota</taxon>
        <taxon>Actinomycetes</taxon>
        <taxon>Micrococcales</taxon>
        <taxon>Micrococcaceae</taxon>
        <taxon>Zhihengliuella</taxon>
    </lineage>
</organism>
<keyword evidence="2" id="KW-1185">Reference proteome</keyword>
<evidence type="ECO:0000313" key="1">
    <source>
        <dbReference type="EMBL" id="GAA3704272.1"/>
    </source>
</evidence>
<protein>
    <submittedName>
        <fullName evidence="1">Uncharacterized protein</fullName>
    </submittedName>
</protein>
<sequence length="99" mass="10792">MLPQAASDRTAAPAAVSVRADFSESFIDFSWARAERRAAMATDAAELEHGIVSKTPCRIESYTKGCLTWKRARGVGSSCDLFLTRGHISVTLVLCNWAE</sequence>
<proteinExistence type="predicted"/>
<comment type="caution">
    <text evidence="1">The sequence shown here is derived from an EMBL/GenBank/DDBJ whole genome shotgun (WGS) entry which is preliminary data.</text>
</comment>
<dbReference type="Proteomes" id="UP001501536">
    <property type="component" value="Unassembled WGS sequence"/>
</dbReference>
<name>A0ABP7DH54_9MICC</name>
<reference evidence="2" key="1">
    <citation type="journal article" date="2019" name="Int. J. Syst. Evol. Microbiol.">
        <title>The Global Catalogue of Microorganisms (GCM) 10K type strain sequencing project: providing services to taxonomists for standard genome sequencing and annotation.</title>
        <authorList>
            <consortium name="The Broad Institute Genomics Platform"/>
            <consortium name="The Broad Institute Genome Sequencing Center for Infectious Disease"/>
            <person name="Wu L."/>
            <person name="Ma J."/>
        </authorList>
    </citation>
    <scope>NUCLEOTIDE SEQUENCE [LARGE SCALE GENOMIC DNA]</scope>
    <source>
        <strain evidence="2">JCM 16961</strain>
    </source>
</reference>